<comment type="similarity">
    <text evidence="2">Belongs to the CONSTANS family.</text>
</comment>
<evidence type="ECO:0000256" key="6">
    <source>
        <dbReference type="ARBA" id="ARBA00022833"/>
    </source>
</evidence>
<keyword evidence="5 8" id="KW-0863">Zinc-finger</keyword>
<dbReference type="InterPro" id="IPR049808">
    <property type="entry name" value="CONSTANS-like_Bbox1"/>
</dbReference>
<dbReference type="EMBL" id="CAJEUB010000021">
    <property type="protein sequence ID" value="CAD1846678.1"/>
    <property type="molecule type" value="Genomic_DNA"/>
</dbReference>
<name>A0A6V7QUQ3_ANACO</name>
<dbReference type="GO" id="GO:0006355">
    <property type="term" value="P:regulation of DNA-templated transcription"/>
    <property type="evidence" value="ECO:0007669"/>
    <property type="project" value="UniProtKB-ARBA"/>
</dbReference>
<dbReference type="CDD" id="cd19821">
    <property type="entry name" value="Bbox1_BBX-like"/>
    <property type="match status" value="1"/>
</dbReference>
<dbReference type="PANTHER" id="PTHR31717:SF45">
    <property type="entry name" value="ZINC FINGER PROTEIN CONSTANS-LIKE 14-RELATED"/>
    <property type="match status" value="1"/>
</dbReference>
<dbReference type="PROSITE" id="PS50119">
    <property type="entry name" value="ZF_BBOX"/>
    <property type="match status" value="1"/>
</dbReference>
<proteinExistence type="inferred from homology"/>
<evidence type="ECO:0000259" key="12">
    <source>
        <dbReference type="PROSITE" id="PS51017"/>
    </source>
</evidence>
<keyword evidence="3" id="KW-0479">Metal-binding</keyword>
<dbReference type="InterPro" id="IPR000315">
    <property type="entry name" value="Znf_B-box"/>
</dbReference>
<dbReference type="GO" id="GO:0005634">
    <property type="term" value="C:nucleus"/>
    <property type="evidence" value="ECO:0007669"/>
    <property type="project" value="UniProtKB-SubCell"/>
</dbReference>
<keyword evidence="4" id="KW-0677">Repeat</keyword>
<evidence type="ECO:0000313" key="13">
    <source>
        <dbReference type="EMBL" id="CAD1846678.1"/>
    </source>
</evidence>
<dbReference type="PROSITE" id="PS51017">
    <property type="entry name" value="CCT"/>
    <property type="match status" value="1"/>
</dbReference>
<dbReference type="GO" id="GO:0008270">
    <property type="term" value="F:zinc ion binding"/>
    <property type="evidence" value="ECO:0007669"/>
    <property type="project" value="UniProtKB-KW"/>
</dbReference>
<accession>A0A6V7QUQ3</accession>
<dbReference type="InterPro" id="IPR010402">
    <property type="entry name" value="CCT_domain"/>
</dbReference>
<sequence length="532" mass="56534">MEEEEGDVGAAAAAAAGRRRPQPCDYCGEAEAALHCRADTARLCVACDRHVHAANALSRKHVRSPLCGGCGSRPAAAFFFGSGAGDTLSLCSDCDWACGGGGGPAATKVPVEGFTGCPSALEIAAAWGIDLAAKEPAAADDNHDDDHLISAWYGLDHPILAVDLAFRDLYVPCVATPEVAPRRPKGCGGARPPLFEQLAELAEKEAAEPPRPDLSPRTPPPCRIGGGGGGGGGHEEEDCALEPPLPYTSLLMMASSGCAGLEGGDPPTAAEEDELIWGCRGPADHSAQIWDFNLGRSRDRNESSALKSDLVPVVEQANLFWEQPLVATETLVKPTKKMDSELLAQNRATPCYATKRKGRPAGMIKHIRYESRKARADTRKRVKGRFVKSTEALIANWQFCGGVFAIVAMLHMPNVSLLVGLKGSSFHLELVKGFLHYRELGSLWAPSSAQTKAAWNSCHDDRIVETMTLLACHLCSLTHACEGRSLQAGTPKLAFCDAVRSCGIETPVGSRGTALFQLGMMCYHGQLGGERL</sequence>
<protein>
    <recommendedName>
        <fullName evidence="14">Zinc finger protein CONSTANS-LIKE 13</fullName>
    </recommendedName>
</protein>
<evidence type="ECO:0000256" key="8">
    <source>
        <dbReference type="PROSITE-ProRule" id="PRU00024"/>
    </source>
</evidence>
<evidence type="ECO:0000256" key="7">
    <source>
        <dbReference type="ARBA" id="ARBA00023242"/>
    </source>
</evidence>
<dbReference type="Pfam" id="PF06203">
    <property type="entry name" value="CCT"/>
    <property type="match status" value="1"/>
</dbReference>
<evidence type="ECO:0000256" key="1">
    <source>
        <dbReference type="ARBA" id="ARBA00004123"/>
    </source>
</evidence>
<gene>
    <name evidence="13" type="ORF">CB5_LOCUS29889</name>
</gene>
<evidence type="ECO:0000256" key="10">
    <source>
        <dbReference type="SAM" id="MobiDB-lite"/>
    </source>
</evidence>
<dbReference type="PANTHER" id="PTHR31717">
    <property type="entry name" value="ZINC FINGER PROTEIN CONSTANS-LIKE 10"/>
    <property type="match status" value="1"/>
</dbReference>
<feature type="domain" description="CCT" evidence="12">
    <location>
        <begin position="347"/>
        <end position="389"/>
    </location>
</feature>
<evidence type="ECO:0000256" key="2">
    <source>
        <dbReference type="ARBA" id="ARBA00010024"/>
    </source>
</evidence>
<evidence type="ECO:0000256" key="5">
    <source>
        <dbReference type="ARBA" id="ARBA00022771"/>
    </source>
</evidence>
<evidence type="ECO:0000259" key="11">
    <source>
        <dbReference type="PROSITE" id="PS50119"/>
    </source>
</evidence>
<reference evidence="13" key="1">
    <citation type="submission" date="2020-07" db="EMBL/GenBank/DDBJ databases">
        <authorList>
            <person name="Lin J."/>
        </authorList>
    </citation>
    <scope>NUCLEOTIDE SEQUENCE</scope>
</reference>
<evidence type="ECO:0000256" key="3">
    <source>
        <dbReference type="ARBA" id="ARBA00022723"/>
    </source>
</evidence>
<organism evidence="13">
    <name type="scientific">Ananas comosus var. bracteatus</name>
    <name type="common">red pineapple</name>
    <dbReference type="NCBI Taxonomy" id="296719"/>
    <lineage>
        <taxon>Eukaryota</taxon>
        <taxon>Viridiplantae</taxon>
        <taxon>Streptophyta</taxon>
        <taxon>Embryophyta</taxon>
        <taxon>Tracheophyta</taxon>
        <taxon>Spermatophyta</taxon>
        <taxon>Magnoliopsida</taxon>
        <taxon>Liliopsida</taxon>
        <taxon>Poales</taxon>
        <taxon>Bromeliaceae</taxon>
        <taxon>Bromelioideae</taxon>
        <taxon>Ananas</taxon>
    </lineage>
</organism>
<dbReference type="SMART" id="SM00336">
    <property type="entry name" value="BBOX"/>
    <property type="match status" value="1"/>
</dbReference>
<evidence type="ECO:0008006" key="14">
    <source>
        <dbReference type="Google" id="ProtNLM"/>
    </source>
</evidence>
<comment type="subcellular location">
    <subcellularLocation>
        <location evidence="1 9">Nucleus</location>
    </subcellularLocation>
</comment>
<evidence type="ECO:0000256" key="4">
    <source>
        <dbReference type="ARBA" id="ARBA00022737"/>
    </source>
</evidence>
<feature type="domain" description="B box-type" evidence="11">
    <location>
        <begin position="19"/>
        <end position="66"/>
    </location>
</feature>
<keyword evidence="7 9" id="KW-0539">Nucleus</keyword>
<dbReference type="AlphaFoldDB" id="A0A6V7QUQ3"/>
<evidence type="ECO:0000256" key="9">
    <source>
        <dbReference type="PROSITE-ProRule" id="PRU00357"/>
    </source>
</evidence>
<keyword evidence="6" id="KW-0862">Zinc</keyword>
<feature type="region of interest" description="Disordered" evidence="10">
    <location>
        <begin position="204"/>
        <end position="238"/>
    </location>
</feature>